<gene>
    <name evidence="2" type="ORF">QDX21_03375</name>
</gene>
<name>A0AAJ6DDH9_9MICC</name>
<accession>A0AAJ6DDH9</accession>
<keyword evidence="1" id="KW-0175">Coiled coil</keyword>
<feature type="coiled-coil region" evidence="1">
    <location>
        <begin position="17"/>
        <end position="135"/>
    </location>
</feature>
<dbReference type="AlphaFoldDB" id="A0AAJ6DDH9"/>
<protein>
    <submittedName>
        <fullName evidence="2">Uncharacterized protein</fullName>
    </submittedName>
</protein>
<proteinExistence type="predicted"/>
<evidence type="ECO:0000256" key="1">
    <source>
        <dbReference type="SAM" id="Coils"/>
    </source>
</evidence>
<dbReference type="EMBL" id="CP122566">
    <property type="protein sequence ID" value="WGH93852.1"/>
    <property type="molecule type" value="Genomic_DNA"/>
</dbReference>
<dbReference type="RefSeq" id="WP_279675136.1">
    <property type="nucleotide sequence ID" value="NZ_CP122566.1"/>
</dbReference>
<evidence type="ECO:0000313" key="2">
    <source>
        <dbReference type="EMBL" id="WGH93852.1"/>
    </source>
</evidence>
<keyword evidence="3" id="KW-1185">Reference proteome</keyword>
<organism evidence="2 3">
    <name type="scientific">Auritidibacter ignavus</name>
    <dbReference type="NCBI Taxonomy" id="678932"/>
    <lineage>
        <taxon>Bacteria</taxon>
        <taxon>Bacillati</taxon>
        <taxon>Actinomycetota</taxon>
        <taxon>Actinomycetes</taxon>
        <taxon>Micrococcales</taxon>
        <taxon>Micrococcaceae</taxon>
        <taxon>Auritidibacter</taxon>
    </lineage>
</organism>
<sequence>MNYVYGATGNSPERHHIQRLQRELQQTRHAAEQKLREYETRARRAEAKAKKAYDLADKDKAELQQQVDQLKRKHLNRYRRDAREMQKLEDQNQRLTDQVDALKTKPTGPYQADLIDLLQTENRKLHQRVLSAQARAYRTTNRPRDTA</sequence>
<reference evidence="2 3" key="1">
    <citation type="submission" date="2023-03" db="EMBL/GenBank/DDBJ databases">
        <title>Complete genome sequences of several Auritidibacter ignavus strains isolated from ear infections.</title>
        <authorList>
            <person name="Baehr T."/>
            <person name="Baumhoegger A.M."/>
        </authorList>
    </citation>
    <scope>NUCLEOTIDE SEQUENCE [LARGE SCALE GENOMIC DNA]</scope>
    <source>
        <strain evidence="2 3">BABAE-6</strain>
    </source>
</reference>
<dbReference type="Proteomes" id="UP001224674">
    <property type="component" value="Chromosome"/>
</dbReference>
<evidence type="ECO:0000313" key="3">
    <source>
        <dbReference type="Proteomes" id="UP001224674"/>
    </source>
</evidence>